<protein>
    <submittedName>
        <fullName evidence="1">Uncharacterized protein</fullName>
    </submittedName>
</protein>
<dbReference type="Proteomes" id="UP000077115">
    <property type="component" value="Unassembled WGS sequence"/>
</dbReference>
<organism evidence="1 2">
    <name type="scientific">Batrachochytrium dendrobatidis (strain JEL423)</name>
    <dbReference type="NCBI Taxonomy" id="403673"/>
    <lineage>
        <taxon>Eukaryota</taxon>
        <taxon>Fungi</taxon>
        <taxon>Fungi incertae sedis</taxon>
        <taxon>Chytridiomycota</taxon>
        <taxon>Chytridiomycota incertae sedis</taxon>
        <taxon>Chytridiomycetes</taxon>
        <taxon>Rhizophydiales</taxon>
        <taxon>Rhizophydiales incertae sedis</taxon>
        <taxon>Batrachochytrium</taxon>
    </lineage>
</organism>
<sequence length="154" mass="16637">MARMILLSIFNSSKTCLLLDTYTSELQAAQLKKHTSSGLEFHKGSMAWGAASDMCGVEPAKPTSVHSASMHKSSFYAPVKRPSQVASDLISPPKSAAKKPEFRACSVVGILPSMDTASLEYPASRQESAREMSATLESFYGKTVMSSSFEDEES</sequence>
<reference evidence="1 2" key="2">
    <citation type="submission" date="2016-05" db="EMBL/GenBank/DDBJ databases">
        <title>Lineage-specific infection strategies underlie the spectrum of fungal disease in amphibians.</title>
        <authorList>
            <person name="Cuomo C.A."/>
            <person name="Farrer R.A."/>
            <person name="James T."/>
            <person name="Longcore J."/>
            <person name="Birren B."/>
        </authorList>
    </citation>
    <scope>NUCLEOTIDE SEQUENCE [LARGE SCALE GENOMIC DNA]</scope>
    <source>
        <strain evidence="1 2">JEL423</strain>
    </source>
</reference>
<reference evidence="1 2" key="1">
    <citation type="submission" date="2006-10" db="EMBL/GenBank/DDBJ databases">
        <title>The Genome Sequence of Batrachochytrium dendrobatidis JEL423.</title>
        <authorList>
            <consortium name="The Broad Institute Genome Sequencing Platform"/>
            <person name="Birren B."/>
            <person name="Lander E."/>
            <person name="Galagan J."/>
            <person name="Cuomo C."/>
            <person name="Devon K."/>
            <person name="Jaffe D."/>
            <person name="Butler J."/>
            <person name="Alvarez P."/>
            <person name="Gnerre S."/>
            <person name="Grabherr M."/>
            <person name="Kleber M."/>
            <person name="Mauceli E."/>
            <person name="Brockman W."/>
            <person name="Young S."/>
            <person name="LaButti K."/>
            <person name="Sykes S."/>
            <person name="DeCaprio D."/>
            <person name="Crawford M."/>
            <person name="Koehrsen M."/>
            <person name="Engels R."/>
            <person name="Montgomery P."/>
            <person name="Pearson M."/>
            <person name="Howarth C."/>
            <person name="Larson L."/>
            <person name="White J."/>
            <person name="O'Leary S."/>
            <person name="Kodira C."/>
            <person name="Zeng Q."/>
            <person name="Yandava C."/>
            <person name="Alvarado L."/>
            <person name="Longcore J."/>
            <person name="James T."/>
        </authorList>
    </citation>
    <scope>NUCLEOTIDE SEQUENCE [LARGE SCALE GENOMIC DNA]</scope>
    <source>
        <strain evidence="1 2">JEL423</strain>
    </source>
</reference>
<evidence type="ECO:0000313" key="1">
    <source>
        <dbReference type="EMBL" id="OAJ37772.1"/>
    </source>
</evidence>
<dbReference type="AlphaFoldDB" id="A0A177WDF6"/>
<gene>
    <name evidence="1" type="ORF">BDEG_21764</name>
</gene>
<dbReference type="OrthoDB" id="10544913at2759"/>
<name>A0A177WDF6_BATDL</name>
<evidence type="ECO:0000313" key="2">
    <source>
        <dbReference type="Proteomes" id="UP000077115"/>
    </source>
</evidence>
<dbReference type="VEuPathDB" id="FungiDB:BDEG_21764"/>
<dbReference type="EMBL" id="DS022301">
    <property type="protein sequence ID" value="OAJ37772.1"/>
    <property type="molecule type" value="Genomic_DNA"/>
</dbReference>
<accession>A0A177WDF6</accession>
<proteinExistence type="predicted"/>